<dbReference type="OrthoDB" id="5808441at2759"/>
<feature type="non-terminal residue" evidence="1">
    <location>
        <position position="107"/>
    </location>
</feature>
<reference evidence="1" key="2">
    <citation type="submission" date="2017-10" db="EMBL/GenBank/DDBJ databases">
        <title>Ladona fulva Genome sequencing and assembly.</title>
        <authorList>
            <person name="Murali S."/>
            <person name="Richards S."/>
            <person name="Bandaranaike D."/>
            <person name="Bellair M."/>
            <person name="Blankenburg K."/>
            <person name="Chao H."/>
            <person name="Dinh H."/>
            <person name="Doddapaneni H."/>
            <person name="Dugan-Rocha S."/>
            <person name="Elkadiri S."/>
            <person name="Gnanaolivu R."/>
            <person name="Hernandez B."/>
            <person name="Skinner E."/>
            <person name="Javaid M."/>
            <person name="Lee S."/>
            <person name="Li M."/>
            <person name="Ming W."/>
            <person name="Munidasa M."/>
            <person name="Muniz J."/>
            <person name="Nguyen L."/>
            <person name="Hughes D."/>
            <person name="Osuji N."/>
            <person name="Pu L.-L."/>
            <person name="Puazo M."/>
            <person name="Qu C."/>
            <person name="Quiroz J."/>
            <person name="Raj R."/>
            <person name="Weissenberger G."/>
            <person name="Xin Y."/>
            <person name="Zou X."/>
            <person name="Han Y."/>
            <person name="Worley K."/>
            <person name="Muzny D."/>
            <person name="Gibbs R."/>
        </authorList>
    </citation>
    <scope>NUCLEOTIDE SEQUENCE</scope>
    <source>
        <strain evidence="1">Sampled in the wild</strain>
    </source>
</reference>
<feature type="non-terminal residue" evidence="1">
    <location>
        <position position="1"/>
    </location>
</feature>
<organism evidence="1 2">
    <name type="scientific">Ladona fulva</name>
    <name type="common">Scarce chaser dragonfly</name>
    <name type="synonym">Libellula fulva</name>
    <dbReference type="NCBI Taxonomy" id="123851"/>
    <lineage>
        <taxon>Eukaryota</taxon>
        <taxon>Metazoa</taxon>
        <taxon>Ecdysozoa</taxon>
        <taxon>Arthropoda</taxon>
        <taxon>Hexapoda</taxon>
        <taxon>Insecta</taxon>
        <taxon>Pterygota</taxon>
        <taxon>Palaeoptera</taxon>
        <taxon>Odonata</taxon>
        <taxon>Epiprocta</taxon>
        <taxon>Anisoptera</taxon>
        <taxon>Libelluloidea</taxon>
        <taxon>Libellulidae</taxon>
        <taxon>Ladona</taxon>
    </lineage>
</organism>
<proteinExistence type="predicted"/>
<dbReference type="InterPro" id="IPR042089">
    <property type="entry name" value="Peptidase_M13_dom_2"/>
</dbReference>
<reference evidence="1" key="1">
    <citation type="submission" date="2013-04" db="EMBL/GenBank/DDBJ databases">
        <authorList>
            <person name="Qu J."/>
            <person name="Murali S.C."/>
            <person name="Bandaranaike D."/>
            <person name="Bellair M."/>
            <person name="Blankenburg K."/>
            <person name="Chao H."/>
            <person name="Dinh H."/>
            <person name="Doddapaneni H."/>
            <person name="Downs B."/>
            <person name="Dugan-Rocha S."/>
            <person name="Elkadiri S."/>
            <person name="Gnanaolivu R.D."/>
            <person name="Hernandez B."/>
            <person name="Javaid M."/>
            <person name="Jayaseelan J.C."/>
            <person name="Lee S."/>
            <person name="Li M."/>
            <person name="Ming W."/>
            <person name="Munidasa M."/>
            <person name="Muniz J."/>
            <person name="Nguyen L."/>
            <person name="Ongeri F."/>
            <person name="Osuji N."/>
            <person name="Pu L.-L."/>
            <person name="Puazo M."/>
            <person name="Qu C."/>
            <person name="Quiroz J."/>
            <person name="Raj R."/>
            <person name="Weissenberger G."/>
            <person name="Xin Y."/>
            <person name="Zou X."/>
            <person name="Han Y."/>
            <person name="Richards S."/>
            <person name="Worley K."/>
            <person name="Muzny D."/>
            <person name="Gibbs R."/>
        </authorList>
    </citation>
    <scope>NUCLEOTIDE SEQUENCE</scope>
    <source>
        <strain evidence="1">Sampled in the wild</strain>
    </source>
</reference>
<protein>
    <submittedName>
        <fullName evidence="1">Uncharacterized protein</fullName>
    </submittedName>
</protein>
<gene>
    <name evidence="1" type="ORF">J437_LFUL016368</name>
</gene>
<comment type="caution">
    <text evidence="1">The sequence shown here is derived from an EMBL/GenBank/DDBJ whole genome shotgun (WGS) entry which is preliminary data.</text>
</comment>
<evidence type="ECO:0000313" key="2">
    <source>
        <dbReference type="Proteomes" id="UP000792457"/>
    </source>
</evidence>
<dbReference type="EMBL" id="KZ308977">
    <property type="protein sequence ID" value="KAG8236003.1"/>
    <property type="molecule type" value="Genomic_DNA"/>
</dbReference>
<accession>A0A8K0KKJ9</accession>
<keyword evidence="2" id="KW-1185">Reference proteome</keyword>
<evidence type="ECO:0000313" key="1">
    <source>
        <dbReference type="EMBL" id="KAG8236003.1"/>
    </source>
</evidence>
<dbReference type="Proteomes" id="UP000792457">
    <property type="component" value="Unassembled WGS sequence"/>
</dbReference>
<dbReference type="Gene3D" id="1.10.1380.10">
    <property type="entry name" value="Neutral endopeptidase , domain2"/>
    <property type="match status" value="1"/>
</dbReference>
<dbReference type="AlphaFoldDB" id="A0A8K0KKJ9"/>
<name>A0A8K0KKJ9_LADFU</name>
<sequence>VEWEALVSKLIGDSTSEALEDVQVNLYYESYFEHIFGVLELMSVRKLYNGLLAMFAHEVYYGLVVNRNSCFREEYCFAVASNLMPEAVSSLFLSSFRKDQLEEFKIE</sequence>